<dbReference type="EMBL" id="LAZR01056608">
    <property type="protein sequence ID" value="KKK73836.1"/>
    <property type="molecule type" value="Genomic_DNA"/>
</dbReference>
<protein>
    <submittedName>
        <fullName evidence="1">Uncharacterized protein</fullName>
    </submittedName>
</protein>
<evidence type="ECO:0000313" key="1">
    <source>
        <dbReference type="EMBL" id="KKK73836.1"/>
    </source>
</evidence>
<name>A0A0F9ANN3_9ZZZZ</name>
<comment type="caution">
    <text evidence="1">The sequence shown here is derived from an EMBL/GenBank/DDBJ whole genome shotgun (WGS) entry which is preliminary data.</text>
</comment>
<organism evidence="1">
    <name type="scientific">marine sediment metagenome</name>
    <dbReference type="NCBI Taxonomy" id="412755"/>
    <lineage>
        <taxon>unclassified sequences</taxon>
        <taxon>metagenomes</taxon>
        <taxon>ecological metagenomes</taxon>
    </lineage>
</organism>
<accession>A0A0F9ANN3</accession>
<sequence length="69" mass="8046">PIRMIIQMGETIGFSFTIKITQADFIIMECKQYINCKHWDSLCKNNLNAIKKCKKTVKLKGLSHFEPKK</sequence>
<proteinExistence type="predicted"/>
<dbReference type="AlphaFoldDB" id="A0A0F9ANN3"/>
<gene>
    <name evidence="1" type="ORF">LCGC14_2889840</name>
</gene>
<reference evidence="1" key="1">
    <citation type="journal article" date="2015" name="Nature">
        <title>Complex archaea that bridge the gap between prokaryotes and eukaryotes.</title>
        <authorList>
            <person name="Spang A."/>
            <person name="Saw J.H."/>
            <person name="Jorgensen S.L."/>
            <person name="Zaremba-Niedzwiedzka K."/>
            <person name="Martijn J."/>
            <person name="Lind A.E."/>
            <person name="van Eijk R."/>
            <person name="Schleper C."/>
            <person name="Guy L."/>
            <person name="Ettema T.J."/>
        </authorList>
    </citation>
    <scope>NUCLEOTIDE SEQUENCE</scope>
</reference>
<feature type="non-terminal residue" evidence="1">
    <location>
        <position position="1"/>
    </location>
</feature>